<keyword evidence="1" id="KW-0472">Membrane</keyword>
<evidence type="ECO:0008006" key="4">
    <source>
        <dbReference type="Google" id="ProtNLM"/>
    </source>
</evidence>
<feature type="transmembrane region" description="Helical" evidence="1">
    <location>
        <begin position="78"/>
        <end position="98"/>
    </location>
</feature>
<dbReference type="AlphaFoldDB" id="A0A8J7FF44"/>
<accession>A0A8J7FF44</accession>
<evidence type="ECO:0000313" key="3">
    <source>
        <dbReference type="Proteomes" id="UP000640333"/>
    </source>
</evidence>
<gene>
    <name evidence="2" type="ORF">IOQ59_16860</name>
</gene>
<feature type="transmembrane region" description="Helical" evidence="1">
    <location>
        <begin position="104"/>
        <end position="124"/>
    </location>
</feature>
<keyword evidence="1" id="KW-0812">Transmembrane</keyword>
<evidence type="ECO:0000313" key="2">
    <source>
        <dbReference type="EMBL" id="MBE9398932.1"/>
    </source>
</evidence>
<organism evidence="2 3">
    <name type="scientific">Pontibacterium sinense</name>
    <dbReference type="NCBI Taxonomy" id="2781979"/>
    <lineage>
        <taxon>Bacteria</taxon>
        <taxon>Pseudomonadati</taxon>
        <taxon>Pseudomonadota</taxon>
        <taxon>Gammaproteobacteria</taxon>
        <taxon>Oceanospirillales</taxon>
        <taxon>Oceanospirillaceae</taxon>
        <taxon>Pontibacterium</taxon>
    </lineage>
</organism>
<name>A0A8J7FF44_9GAMM</name>
<keyword evidence="1" id="KW-1133">Transmembrane helix</keyword>
<dbReference type="Proteomes" id="UP000640333">
    <property type="component" value="Unassembled WGS sequence"/>
</dbReference>
<keyword evidence="3" id="KW-1185">Reference proteome</keyword>
<sequence length="130" mass="14430">MEKQELVAVNAEIERINDRVANIERIASTIEDVAEKGVEAFVKHLEHKEETQQKELDLEKVKHQRELELEDTVHKRSVFIISATVFCVVALVFTAMLLGEQELVKTILTSSLAVGAGFGIRSALTKSKGG</sequence>
<evidence type="ECO:0000256" key="1">
    <source>
        <dbReference type="SAM" id="Phobius"/>
    </source>
</evidence>
<dbReference type="EMBL" id="JADEYS010000020">
    <property type="protein sequence ID" value="MBE9398932.1"/>
    <property type="molecule type" value="Genomic_DNA"/>
</dbReference>
<comment type="caution">
    <text evidence="2">The sequence shown here is derived from an EMBL/GenBank/DDBJ whole genome shotgun (WGS) entry which is preliminary data.</text>
</comment>
<proteinExistence type="predicted"/>
<reference evidence="2" key="1">
    <citation type="submission" date="2020-10" db="EMBL/GenBank/DDBJ databases">
        <title>Bacterium isolated from coastal waters sediment.</title>
        <authorList>
            <person name="Chen R.-J."/>
            <person name="Lu D.-C."/>
            <person name="Zhu K.-L."/>
            <person name="Du Z.-J."/>
        </authorList>
    </citation>
    <scope>NUCLEOTIDE SEQUENCE</scope>
    <source>
        <strain evidence="2">N1Y112</strain>
    </source>
</reference>
<protein>
    <recommendedName>
        <fullName evidence="4">DUF2335 domain-containing protein</fullName>
    </recommendedName>
</protein>
<dbReference type="RefSeq" id="WP_193954628.1">
    <property type="nucleotide sequence ID" value="NZ_JADEYS010000020.1"/>
</dbReference>